<keyword evidence="2" id="KW-0732">Signal</keyword>
<protein>
    <submittedName>
        <fullName evidence="3">Uncharacterized protein</fullName>
    </submittedName>
</protein>
<name>A0A7S2YK03_9STRA</name>
<feature type="compositionally biased region" description="Low complexity" evidence="1">
    <location>
        <begin position="86"/>
        <end position="98"/>
    </location>
</feature>
<dbReference type="EMBL" id="HBHT01028808">
    <property type="protein sequence ID" value="CAD9980132.1"/>
    <property type="molecule type" value="Transcribed_RNA"/>
</dbReference>
<evidence type="ECO:0000313" key="3">
    <source>
        <dbReference type="EMBL" id="CAD9980132.1"/>
    </source>
</evidence>
<gene>
    <name evidence="3" type="ORF">APAL1065_LOCUS19336</name>
</gene>
<evidence type="ECO:0000256" key="1">
    <source>
        <dbReference type="SAM" id="MobiDB-lite"/>
    </source>
</evidence>
<reference evidence="3" key="1">
    <citation type="submission" date="2021-01" db="EMBL/GenBank/DDBJ databases">
        <authorList>
            <person name="Corre E."/>
            <person name="Pelletier E."/>
            <person name="Niang G."/>
            <person name="Scheremetjew M."/>
            <person name="Finn R."/>
            <person name="Kale V."/>
            <person name="Holt S."/>
            <person name="Cochrane G."/>
            <person name="Meng A."/>
            <person name="Brown T."/>
            <person name="Cohen L."/>
        </authorList>
    </citation>
    <scope>NUCLEOTIDE SEQUENCE</scope>
    <source>
        <strain evidence="3">CCMP125</strain>
    </source>
</reference>
<feature type="region of interest" description="Disordered" evidence="1">
    <location>
        <begin position="66"/>
        <end position="104"/>
    </location>
</feature>
<dbReference type="AlphaFoldDB" id="A0A7S2YK03"/>
<feature type="signal peptide" evidence="2">
    <location>
        <begin position="1"/>
        <end position="21"/>
    </location>
</feature>
<accession>A0A7S2YK03</accession>
<proteinExistence type="predicted"/>
<feature type="chain" id="PRO_5030700989" evidence="2">
    <location>
        <begin position="22"/>
        <end position="104"/>
    </location>
</feature>
<evidence type="ECO:0000256" key="2">
    <source>
        <dbReference type="SAM" id="SignalP"/>
    </source>
</evidence>
<organism evidence="3">
    <name type="scientific">Entomoneis paludosa</name>
    <dbReference type="NCBI Taxonomy" id="265537"/>
    <lineage>
        <taxon>Eukaryota</taxon>
        <taxon>Sar</taxon>
        <taxon>Stramenopiles</taxon>
        <taxon>Ochrophyta</taxon>
        <taxon>Bacillariophyta</taxon>
        <taxon>Bacillariophyceae</taxon>
        <taxon>Bacillariophycidae</taxon>
        <taxon>Entomoneidaceae</taxon>
        <taxon>Entomoneis</taxon>
    </lineage>
</organism>
<sequence length="104" mass="11148">MRTSLLLLLGTTLSTLHSSSAELTIEDIIAKEQAWAKQALERRGHAIAGSSYLDELLNMDHHITPLSDAVPKAPQKNLRSRTETAITGRGSSGSITGVRGKGLK</sequence>